<dbReference type="EMBL" id="CP030032">
    <property type="protein sequence ID" value="AWV89667.1"/>
    <property type="molecule type" value="Genomic_DNA"/>
</dbReference>
<feature type="compositionally biased region" description="Basic and acidic residues" evidence="1">
    <location>
        <begin position="29"/>
        <end position="39"/>
    </location>
</feature>
<dbReference type="AlphaFoldDB" id="A0A2Z4FKZ6"/>
<reference evidence="2 3" key="1">
    <citation type="submission" date="2018-06" db="EMBL/GenBank/DDBJ databases">
        <title>Lujinxingia sediminis gen. nov. sp. nov., a new facultative anaerobic member of the class Deltaproteobacteria, and proposal of Lujinxingaceae fam. nov.</title>
        <authorList>
            <person name="Guo L.-Y."/>
            <person name="Li C.-M."/>
            <person name="Wang S."/>
            <person name="Du Z.-J."/>
        </authorList>
    </citation>
    <scope>NUCLEOTIDE SEQUENCE [LARGE SCALE GENOMIC DNA]</scope>
    <source>
        <strain evidence="2 3">FA350</strain>
    </source>
</reference>
<organism evidence="2 3">
    <name type="scientific">Bradymonas sediminis</name>
    <dbReference type="NCBI Taxonomy" id="1548548"/>
    <lineage>
        <taxon>Bacteria</taxon>
        <taxon>Deltaproteobacteria</taxon>
        <taxon>Bradymonadales</taxon>
        <taxon>Bradymonadaceae</taxon>
        <taxon>Bradymonas</taxon>
    </lineage>
</organism>
<feature type="region of interest" description="Disordered" evidence="1">
    <location>
        <begin position="1"/>
        <end position="44"/>
    </location>
</feature>
<protein>
    <submittedName>
        <fullName evidence="2">Uncharacterized protein</fullName>
    </submittedName>
</protein>
<keyword evidence="3" id="KW-1185">Reference proteome</keyword>
<sequence length="148" mass="16220">MTEMIQKEEDELKNNRNDRGAEGDLEAALAEKEGAKKIESPTLRTSQGAQVRGYLASIADSDFVRELQQALRHAQQITGDDWRLEIRADGVEIVCQDELDEVEVSLDSVLDLASESVAESCMSAAEVPRIKLPVPQPPGTKKASKKDA</sequence>
<dbReference type="Proteomes" id="UP000249799">
    <property type="component" value="Chromosome"/>
</dbReference>
<name>A0A2Z4FKZ6_9DELT</name>
<dbReference type="KEGG" id="bsed:DN745_10080"/>
<proteinExistence type="predicted"/>
<evidence type="ECO:0000313" key="3">
    <source>
        <dbReference type="Proteomes" id="UP000249799"/>
    </source>
</evidence>
<evidence type="ECO:0000313" key="2">
    <source>
        <dbReference type="EMBL" id="AWV89667.1"/>
    </source>
</evidence>
<accession>A0A2Z4FKZ6</accession>
<evidence type="ECO:0000256" key="1">
    <source>
        <dbReference type="SAM" id="MobiDB-lite"/>
    </source>
</evidence>
<feature type="compositionally biased region" description="Basic and acidic residues" evidence="1">
    <location>
        <begin position="1"/>
        <end position="22"/>
    </location>
</feature>
<dbReference type="RefSeq" id="WP_111334518.1">
    <property type="nucleotide sequence ID" value="NZ_CP030032.1"/>
</dbReference>
<gene>
    <name evidence="2" type="ORF">DN745_10080</name>
</gene>